<dbReference type="InterPro" id="IPR043425">
    <property type="entry name" value="NusG-like"/>
</dbReference>
<dbReference type="Pfam" id="PF00467">
    <property type="entry name" value="KOW"/>
    <property type="match status" value="1"/>
</dbReference>
<dbReference type="InterPro" id="IPR006645">
    <property type="entry name" value="NGN-like_dom"/>
</dbReference>
<dbReference type="GO" id="GO:0032784">
    <property type="term" value="P:regulation of DNA-templated transcription elongation"/>
    <property type="evidence" value="ECO:0007669"/>
    <property type="project" value="InterPro"/>
</dbReference>
<organism evidence="10 11">
    <name type="scientific">Candidatus Stercoripulliclostridium pullicola</name>
    <dbReference type="NCBI Taxonomy" id="2840953"/>
    <lineage>
        <taxon>Bacteria</taxon>
        <taxon>Bacillati</taxon>
        <taxon>Bacillota</taxon>
        <taxon>Clostridia</taxon>
        <taxon>Eubacteriales</taxon>
        <taxon>Candidatus Stercoripulliclostridium</taxon>
    </lineage>
</organism>
<dbReference type="InterPro" id="IPR015869">
    <property type="entry name" value="Transcrpt_antiterm_NusG_bac_CS"/>
</dbReference>
<comment type="caution">
    <text evidence="10">The sequence shown here is derived from an EMBL/GenBank/DDBJ whole genome shotgun (WGS) entry which is preliminary data.</text>
</comment>
<evidence type="ECO:0000256" key="4">
    <source>
        <dbReference type="ARBA" id="ARBA00023163"/>
    </source>
</evidence>
<evidence type="ECO:0000256" key="5">
    <source>
        <dbReference type="HAMAP-Rule" id="MF_00948"/>
    </source>
</evidence>
<evidence type="ECO:0000259" key="9">
    <source>
        <dbReference type="SMART" id="SM00739"/>
    </source>
</evidence>
<dbReference type="SMART" id="SM00738">
    <property type="entry name" value="NGN"/>
    <property type="match status" value="1"/>
</dbReference>
<dbReference type="PRINTS" id="PR00338">
    <property type="entry name" value="NUSGTNSCPFCT"/>
</dbReference>
<evidence type="ECO:0000256" key="3">
    <source>
        <dbReference type="ARBA" id="ARBA00023015"/>
    </source>
</evidence>
<dbReference type="GO" id="GO:0005829">
    <property type="term" value="C:cytosol"/>
    <property type="evidence" value="ECO:0007669"/>
    <property type="project" value="TreeGrafter"/>
</dbReference>
<dbReference type="GO" id="GO:0031564">
    <property type="term" value="P:transcription antitermination"/>
    <property type="evidence" value="ECO:0007669"/>
    <property type="project" value="UniProtKB-UniRule"/>
</dbReference>
<accession>A0A940DFK8</accession>
<keyword evidence="2 5" id="KW-0889">Transcription antitermination</keyword>
<gene>
    <name evidence="5 10" type="primary">nusG</name>
    <name evidence="10" type="ORF">IAB16_01240</name>
</gene>
<evidence type="ECO:0000259" key="8">
    <source>
        <dbReference type="SMART" id="SM00738"/>
    </source>
</evidence>
<dbReference type="Pfam" id="PF02357">
    <property type="entry name" value="NusG"/>
    <property type="match status" value="1"/>
</dbReference>
<dbReference type="PANTHER" id="PTHR30265">
    <property type="entry name" value="RHO-INTERACTING TRANSCRIPTION TERMINATION FACTOR NUSG"/>
    <property type="match status" value="1"/>
</dbReference>
<dbReference type="HAMAP" id="MF_00948">
    <property type="entry name" value="NusG"/>
    <property type="match status" value="1"/>
</dbReference>
<comment type="similarity">
    <text evidence="5 7">Belongs to the NusG family.</text>
</comment>
<protein>
    <recommendedName>
        <fullName evidence="5 6">Transcription termination/antitermination protein NusG</fullName>
    </recommendedName>
</protein>
<dbReference type="SUPFAM" id="SSF82679">
    <property type="entry name" value="N-utilization substance G protein NusG, N-terminal domain"/>
    <property type="match status" value="1"/>
</dbReference>
<dbReference type="InterPro" id="IPR001062">
    <property type="entry name" value="Transcrpt_antiterm_NusG"/>
</dbReference>
<evidence type="ECO:0000256" key="1">
    <source>
        <dbReference type="ARBA" id="ARBA00022472"/>
    </source>
</evidence>
<dbReference type="InterPro" id="IPR036735">
    <property type="entry name" value="NGN_dom_sf"/>
</dbReference>
<feature type="domain" description="NusG-like N-terminal" evidence="8">
    <location>
        <begin position="6"/>
        <end position="114"/>
    </location>
</feature>
<evidence type="ECO:0000313" key="10">
    <source>
        <dbReference type="EMBL" id="MBO8423636.1"/>
    </source>
</evidence>
<dbReference type="GO" id="GO:0006353">
    <property type="term" value="P:DNA-templated transcription termination"/>
    <property type="evidence" value="ECO:0007669"/>
    <property type="project" value="UniProtKB-UniRule"/>
</dbReference>
<dbReference type="NCBIfam" id="TIGR00922">
    <property type="entry name" value="nusG"/>
    <property type="match status" value="1"/>
</dbReference>
<name>A0A940DFK8_9FIRM</name>
<dbReference type="PROSITE" id="PS01014">
    <property type="entry name" value="NUSG"/>
    <property type="match status" value="1"/>
</dbReference>
<dbReference type="PANTHER" id="PTHR30265:SF2">
    <property type="entry name" value="TRANSCRIPTION TERMINATION_ANTITERMINATION PROTEIN NUSG"/>
    <property type="match status" value="1"/>
</dbReference>
<dbReference type="Gene3D" id="2.30.30.30">
    <property type="match status" value="1"/>
</dbReference>
<dbReference type="CDD" id="cd06091">
    <property type="entry name" value="KOW_NusG"/>
    <property type="match status" value="1"/>
</dbReference>
<dbReference type="InterPro" id="IPR047050">
    <property type="entry name" value="NGN"/>
</dbReference>
<reference evidence="10" key="1">
    <citation type="submission" date="2020-10" db="EMBL/GenBank/DDBJ databases">
        <authorList>
            <person name="Gilroy R."/>
        </authorList>
    </citation>
    <scope>NUCLEOTIDE SEQUENCE</scope>
    <source>
        <strain evidence="10">517</strain>
    </source>
</reference>
<comment type="function">
    <text evidence="5 7">Participates in transcription elongation, termination and antitermination.</text>
</comment>
<dbReference type="EMBL" id="JADINF010000031">
    <property type="protein sequence ID" value="MBO8423636.1"/>
    <property type="molecule type" value="Genomic_DNA"/>
</dbReference>
<dbReference type="InterPro" id="IPR014722">
    <property type="entry name" value="Rib_uL2_dom2"/>
</dbReference>
<keyword evidence="4 5" id="KW-0804">Transcription</keyword>
<keyword evidence="1 5" id="KW-0806">Transcription termination</keyword>
<dbReference type="SUPFAM" id="SSF50104">
    <property type="entry name" value="Translation proteins SH3-like domain"/>
    <property type="match status" value="1"/>
</dbReference>
<dbReference type="InterPro" id="IPR005824">
    <property type="entry name" value="KOW"/>
</dbReference>
<reference evidence="10" key="2">
    <citation type="journal article" date="2021" name="PeerJ">
        <title>Extensive microbial diversity within the chicken gut microbiome revealed by metagenomics and culture.</title>
        <authorList>
            <person name="Gilroy R."/>
            <person name="Ravi A."/>
            <person name="Getino M."/>
            <person name="Pursley I."/>
            <person name="Horton D.L."/>
            <person name="Alikhan N.F."/>
            <person name="Baker D."/>
            <person name="Gharbi K."/>
            <person name="Hall N."/>
            <person name="Watson M."/>
            <person name="Adriaenssens E.M."/>
            <person name="Foster-Nyarko E."/>
            <person name="Jarju S."/>
            <person name="Secka A."/>
            <person name="Antonio M."/>
            <person name="Oren A."/>
            <person name="Chaudhuri R.R."/>
            <person name="La Ragione R."/>
            <person name="Hildebrand F."/>
            <person name="Pallen M.J."/>
        </authorList>
    </citation>
    <scope>NUCLEOTIDE SEQUENCE</scope>
    <source>
        <strain evidence="10">517</strain>
    </source>
</reference>
<keyword evidence="3 5" id="KW-0805">Transcription regulation</keyword>
<dbReference type="Gene3D" id="3.30.70.940">
    <property type="entry name" value="NusG, N-terminal domain"/>
    <property type="match status" value="1"/>
</dbReference>
<dbReference type="AlphaFoldDB" id="A0A940DFK8"/>
<sequence>MENIENAKWYVIRTFSSYETLVKNTLETMVELNNLHDYIFEIVIPTEEDIVEKNGKRKVVERKKFPGYVYIKMIYTDQVGYMVKNVRGVSGFVGPEGKALPLTADEVKRIGLEKISAADFHVEVGDNVRIVSGPLETFLAVVEEIYPDKQKVKVIVHMFGRQTPVELEFNQIEKLAN</sequence>
<dbReference type="InterPro" id="IPR008991">
    <property type="entry name" value="Translation_prot_SH3-like_sf"/>
</dbReference>
<dbReference type="FunFam" id="2.30.30.30:FF:000002">
    <property type="entry name" value="Transcription termination/antitermination factor NusG"/>
    <property type="match status" value="1"/>
</dbReference>
<dbReference type="CDD" id="cd09891">
    <property type="entry name" value="NGN_Bact_1"/>
    <property type="match status" value="1"/>
</dbReference>
<dbReference type="Proteomes" id="UP000727857">
    <property type="component" value="Unassembled WGS sequence"/>
</dbReference>
<evidence type="ECO:0000256" key="7">
    <source>
        <dbReference type="RuleBase" id="RU000538"/>
    </source>
</evidence>
<evidence type="ECO:0000313" key="11">
    <source>
        <dbReference type="Proteomes" id="UP000727857"/>
    </source>
</evidence>
<evidence type="ECO:0000256" key="2">
    <source>
        <dbReference type="ARBA" id="ARBA00022814"/>
    </source>
</evidence>
<proteinExistence type="inferred from homology"/>
<dbReference type="GO" id="GO:0006354">
    <property type="term" value="P:DNA-templated transcription elongation"/>
    <property type="evidence" value="ECO:0007669"/>
    <property type="project" value="UniProtKB-UniRule"/>
</dbReference>
<feature type="domain" description="KOW" evidence="9">
    <location>
        <begin position="121"/>
        <end position="148"/>
    </location>
</feature>
<dbReference type="SMART" id="SM00739">
    <property type="entry name" value="KOW"/>
    <property type="match status" value="1"/>
</dbReference>
<evidence type="ECO:0000256" key="6">
    <source>
        <dbReference type="NCBIfam" id="TIGR00922"/>
    </source>
</evidence>